<feature type="transmembrane region" description="Helical" evidence="2">
    <location>
        <begin position="153"/>
        <end position="170"/>
    </location>
</feature>
<keyword evidence="2" id="KW-0472">Membrane</keyword>
<name>A0A6C0KKR5_9ZZZZ</name>
<keyword evidence="2" id="KW-0812">Transmembrane</keyword>
<dbReference type="EMBL" id="MN740917">
    <property type="protein sequence ID" value="QHU17761.1"/>
    <property type="molecule type" value="Genomic_DNA"/>
</dbReference>
<sequence>MGDTNMVKNIPNNNSNSNNTIEYAYEKQNILMDEIIKKMYNYDLYGRYKNKNYLVNNPHEYNYNDLSGVLNKNINVQNTLLNSIVSEGDRLEKSYDYNASTYQNQVNTNNIVAREKDVVQKRYESTEDQLRANHKQHEIYRYQYYKHRAQMKILYYFILLMVLTIIVIYFNRNFNVIINNALFVIILGFMYSFYLIFLLRQLYDIHLRSKFVFDEYEHTNKPNISTSNSSNTLVDSSTDDDDEECDSQWAKVN</sequence>
<feature type="region of interest" description="Disordered" evidence="1">
    <location>
        <begin position="224"/>
        <end position="253"/>
    </location>
</feature>
<evidence type="ECO:0000256" key="2">
    <source>
        <dbReference type="SAM" id="Phobius"/>
    </source>
</evidence>
<evidence type="ECO:0000256" key="1">
    <source>
        <dbReference type="SAM" id="MobiDB-lite"/>
    </source>
</evidence>
<reference evidence="3" key="1">
    <citation type="journal article" date="2020" name="Nature">
        <title>Giant virus diversity and host interactions through global metagenomics.</title>
        <authorList>
            <person name="Schulz F."/>
            <person name="Roux S."/>
            <person name="Paez-Espino D."/>
            <person name="Jungbluth S."/>
            <person name="Walsh D.A."/>
            <person name="Denef V.J."/>
            <person name="McMahon K.D."/>
            <person name="Konstantinidis K.T."/>
            <person name="Eloe-Fadrosh E.A."/>
            <person name="Kyrpides N.C."/>
            <person name="Woyke T."/>
        </authorList>
    </citation>
    <scope>NUCLEOTIDE SEQUENCE</scope>
    <source>
        <strain evidence="3">GVMAG-S-3300012919-55</strain>
    </source>
</reference>
<feature type="compositionally biased region" description="Low complexity" evidence="1">
    <location>
        <begin position="225"/>
        <end position="236"/>
    </location>
</feature>
<accession>A0A6C0KKR5</accession>
<evidence type="ECO:0000313" key="3">
    <source>
        <dbReference type="EMBL" id="QHU17761.1"/>
    </source>
</evidence>
<dbReference type="AlphaFoldDB" id="A0A6C0KKR5"/>
<keyword evidence="2" id="KW-1133">Transmembrane helix</keyword>
<protein>
    <submittedName>
        <fullName evidence="3">Uncharacterized protein</fullName>
    </submittedName>
</protein>
<feature type="compositionally biased region" description="Acidic residues" evidence="1">
    <location>
        <begin position="237"/>
        <end position="246"/>
    </location>
</feature>
<feature type="transmembrane region" description="Helical" evidence="2">
    <location>
        <begin position="176"/>
        <end position="199"/>
    </location>
</feature>
<proteinExistence type="predicted"/>
<organism evidence="3">
    <name type="scientific">viral metagenome</name>
    <dbReference type="NCBI Taxonomy" id="1070528"/>
    <lineage>
        <taxon>unclassified sequences</taxon>
        <taxon>metagenomes</taxon>
        <taxon>organismal metagenomes</taxon>
    </lineage>
</organism>